<keyword evidence="6 12" id="KW-0285">Flavoprotein</keyword>
<protein>
    <recommendedName>
        <fullName evidence="4 12">tRNA uridine 5-carboxymethylaminomethyl modification enzyme MnmG</fullName>
    </recommendedName>
    <alternativeName>
        <fullName evidence="11 12">Glucose-inhibited division protein A</fullName>
    </alternativeName>
</protein>
<dbReference type="InterPro" id="IPR026904">
    <property type="entry name" value="MnmG_C"/>
</dbReference>
<evidence type="ECO:0000256" key="11">
    <source>
        <dbReference type="ARBA" id="ARBA00031800"/>
    </source>
</evidence>
<dbReference type="Pfam" id="PF01134">
    <property type="entry name" value="GIDA"/>
    <property type="match status" value="1"/>
</dbReference>
<dbReference type="InterPro" id="IPR020595">
    <property type="entry name" value="MnmG-rel_CS"/>
</dbReference>
<comment type="cofactor">
    <cofactor evidence="1 12">
        <name>FAD</name>
        <dbReference type="ChEBI" id="CHEBI:57692"/>
    </cofactor>
</comment>
<dbReference type="FunFam" id="3.50.50.60:FF:000002">
    <property type="entry name" value="tRNA uridine 5-carboxymethylaminomethyl modification enzyme MnmG"/>
    <property type="match status" value="1"/>
</dbReference>
<comment type="function">
    <text evidence="2 12">NAD-binding protein involved in the addition of a carboxymethylaminomethyl (cmnm) group at the wobble position (U34) of certain tRNAs, forming tRNA-cmnm(5)s(2)U34.</text>
</comment>
<feature type="binding site" evidence="12">
    <location>
        <begin position="273"/>
        <end position="287"/>
    </location>
    <ligand>
        <name>NAD(+)</name>
        <dbReference type="ChEBI" id="CHEBI:57540"/>
    </ligand>
</feature>
<comment type="caution">
    <text evidence="12">Lacks conserved residue(s) required for the propagation of feature annotation.</text>
</comment>
<dbReference type="GO" id="GO:0030488">
    <property type="term" value="P:tRNA methylation"/>
    <property type="evidence" value="ECO:0007669"/>
    <property type="project" value="TreeGrafter"/>
</dbReference>
<dbReference type="InterPro" id="IPR044920">
    <property type="entry name" value="MnmG_C_subdom_sf"/>
</dbReference>
<evidence type="ECO:0000256" key="4">
    <source>
        <dbReference type="ARBA" id="ARBA00020461"/>
    </source>
</evidence>
<dbReference type="Pfam" id="PF21680">
    <property type="entry name" value="GIDA_C_1st"/>
    <property type="match status" value="1"/>
</dbReference>
<dbReference type="FunFam" id="1.10.150.570:FF:000001">
    <property type="entry name" value="tRNA uridine 5-carboxymethylaminomethyl modification enzyme MnmG"/>
    <property type="match status" value="1"/>
</dbReference>
<evidence type="ECO:0000256" key="1">
    <source>
        <dbReference type="ARBA" id="ARBA00001974"/>
    </source>
</evidence>
<dbReference type="FunFam" id="3.50.50.60:FF:000010">
    <property type="entry name" value="tRNA uridine 5-carboxymethylaminomethyl modification enzyme MnmG"/>
    <property type="match status" value="1"/>
</dbReference>
<dbReference type="InterPro" id="IPR036188">
    <property type="entry name" value="FAD/NAD-bd_sf"/>
</dbReference>
<dbReference type="Gene3D" id="1.10.10.1800">
    <property type="entry name" value="tRNA uridine 5-carboxymethylaminomethyl modification enzyme MnmG/GidA"/>
    <property type="match status" value="1"/>
</dbReference>
<evidence type="ECO:0000256" key="10">
    <source>
        <dbReference type="ARBA" id="ARBA00025948"/>
    </source>
</evidence>
<evidence type="ECO:0000256" key="6">
    <source>
        <dbReference type="ARBA" id="ARBA00022630"/>
    </source>
</evidence>
<dbReference type="NCBIfam" id="TIGR00136">
    <property type="entry name" value="mnmG_gidA"/>
    <property type="match status" value="1"/>
</dbReference>
<keyword evidence="7 12" id="KW-0819">tRNA processing</keyword>
<dbReference type="KEGG" id="nwr:E3U44_04130"/>
<evidence type="ECO:0000256" key="3">
    <source>
        <dbReference type="ARBA" id="ARBA00007653"/>
    </source>
</evidence>
<keyword evidence="8 12" id="KW-0274">FAD</keyword>
<evidence type="ECO:0000256" key="5">
    <source>
        <dbReference type="ARBA" id="ARBA00022490"/>
    </source>
</evidence>
<keyword evidence="15" id="KW-1185">Reference proteome</keyword>
<dbReference type="Gene3D" id="1.10.150.570">
    <property type="entry name" value="GidA associated domain, C-terminal subdomain"/>
    <property type="match status" value="1"/>
</dbReference>
<dbReference type="InterPro" id="IPR004416">
    <property type="entry name" value="MnmG"/>
</dbReference>
<evidence type="ECO:0000313" key="14">
    <source>
        <dbReference type="EMBL" id="QBQ53787.1"/>
    </source>
</evidence>
<dbReference type="SUPFAM" id="SSF51905">
    <property type="entry name" value="FAD/NAD(P)-binding domain"/>
    <property type="match status" value="1"/>
</dbReference>
<evidence type="ECO:0000259" key="13">
    <source>
        <dbReference type="SMART" id="SM01228"/>
    </source>
</evidence>
<dbReference type="InterPro" id="IPR049312">
    <property type="entry name" value="GIDA_C_N"/>
</dbReference>
<feature type="domain" description="tRNA uridine 5-carboxymethylaminomethyl modification enzyme C-terminal subdomain" evidence="13">
    <location>
        <begin position="545"/>
        <end position="616"/>
    </location>
</feature>
<organism evidence="14 15">
    <name type="scientific">Nitrosococcus wardiae</name>
    <dbReference type="NCBI Taxonomy" id="1814290"/>
    <lineage>
        <taxon>Bacteria</taxon>
        <taxon>Pseudomonadati</taxon>
        <taxon>Pseudomonadota</taxon>
        <taxon>Gammaproteobacteria</taxon>
        <taxon>Chromatiales</taxon>
        <taxon>Chromatiaceae</taxon>
        <taxon>Nitrosococcus</taxon>
    </lineage>
</organism>
<dbReference type="HAMAP" id="MF_00129">
    <property type="entry name" value="MnmG_GidA"/>
    <property type="match status" value="1"/>
</dbReference>
<sequence length="629" mass="69791">MTSSYQYEVIIVGGGHAGTEAALAAARQGVRTLLLTHNLETLGQMSCNPAIGGIGKGHLVKEIDALGGLMAHAADRAGIHFRVLNARKGPAVRATRAQADRTLYKAAVRKSLEQQPHLSLFQQAVADLLVEGERVIGVKTQLGLTFYAPAIILTVGTFLGGRIHVGLTHHEGGRAGDPPANALACRLRELPFRVARLKTGTPPRIDGRSIDYSQLEVQPGDSPVPVFSFLGSVQDHPSQVHCHITRTTPQTHEIIRANLDRSPMYSGEIEGMGPRYCPSIEDKVVRFSDKESHQIFIEPEGLETFEVYPNGISTSLPFDVQEALVRSIPGFDQAHITRPGYAIEYDFFDPRDLKPSLETSFLQGLYFAGQINGTTGYEEAAAQGLIAGLNAGLQIRDQAPWWPRRDEAYVGVLIDDLITCGTSEPYRMFTSRAEYRLLLREDNADLRLTPKGQALGVVDETRWRQFNAKWEAIERENQRLSQQRIGPDQVAEEEATTLLGEPLRREYRLIELLRRPQISYEKLMRLIGEPVAVDPVVAEQIAIQAKYAGYIERQQQEITRQQRHEGLRLPLDLDYHQVKGLSAEVQEKLARVRPATLGQAARIPGVTPAAVSLLLVYLKRARVLEEVEV</sequence>
<dbReference type="PROSITE" id="PS01281">
    <property type="entry name" value="GIDA_2"/>
    <property type="match status" value="1"/>
</dbReference>
<dbReference type="GO" id="GO:0005829">
    <property type="term" value="C:cytosol"/>
    <property type="evidence" value="ECO:0007669"/>
    <property type="project" value="TreeGrafter"/>
</dbReference>
<comment type="subcellular location">
    <subcellularLocation>
        <location evidence="12">Cytoplasm</location>
    </subcellularLocation>
</comment>
<keyword evidence="9 12" id="KW-0520">NAD</keyword>
<evidence type="ECO:0000256" key="9">
    <source>
        <dbReference type="ARBA" id="ARBA00023027"/>
    </source>
</evidence>
<dbReference type="PROSITE" id="PS01280">
    <property type="entry name" value="GIDA_1"/>
    <property type="match status" value="1"/>
</dbReference>
<evidence type="ECO:0000256" key="7">
    <source>
        <dbReference type="ARBA" id="ARBA00022694"/>
    </source>
</evidence>
<accession>A0A4P7BWW6</accession>
<keyword evidence="5 12" id="KW-0963">Cytoplasm</keyword>
<dbReference type="EMBL" id="CP038033">
    <property type="protein sequence ID" value="QBQ53787.1"/>
    <property type="molecule type" value="Genomic_DNA"/>
</dbReference>
<dbReference type="InterPro" id="IPR047001">
    <property type="entry name" value="MnmG_C_subdom"/>
</dbReference>
<dbReference type="Pfam" id="PF13932">
    <property type="entry name" value="SAM_GIDA_C"/>
    <property type="match status" value="1"/>
</dbReference>
<comment type="similarity">
    <text evidence="3 12">Belongs to the MnmG family.</text>
</comment>
<evidence type="ECO:0000256" key="2">
    <source>
        <dbReference type="ARBA" id="ARBA00003717"/>
    </source>
</evidence>
<dbReference type="InterPro" id="IPR002218">
    <property type="entry name" value="MnmG-rel"/>
</dbReference>
<evidence type="ECO:0000256" key="12">
    <source>
        <dbReference type="HAMAP-Rule" id="MF_00129"/>
    </source>
</evidence>
<dbReference type="SMART" id="SM01228">
    <property type="entry name" value="GIDA_assoc_3"/>
    <property type="match status" value="1"/>
</dbReference>
<dbReference type="OrthoDB" id="9815560at2"/>
<dbReference type="InterPro" id="IPR040131">
    <property type="entry name" value="MnmG_N"/>
</dbReference>
<dbReference type="Proteomes" id="UP000294325">
    <property type="component" value="Chromosome"/>
</dbReference>
<evidence type="ECO:0000256" key="8">
    <source>
        <dbReference type="ARBA" id="ARBA00022827"/>
    </source>
</evidence>
<proteinExistence type="inferred from homology"/>
<reference evidence="14 15" key="1">
    <citation type="submission" date="2019-03" db="EMBL/GenBank/DDBJ databases">
        <title>The genome sequence of Nitrosococcus wardiae strain D1FHST reveals the archetypal metabolic capacity of ammonia-oxidizing Gammaproteobacteria.</title>
        <authorList>
            <person name="Wang L."/>
            <person name="Lim C.K."/>
            <person name="Hanson T.E."/>
            <person name="Dang H."/>
            <person name="Klotz M.G."/>
        </authorList>
    </citation>
    <scope>NUCLEOTIDE SEQUENCE [LARGE SCALE GENOMIC DNA]</scope>
    <source>
        <strain evidence="14 15">D1FHS</strain>
    </source>
</reference>
<feature type="binding site" evidence="12">
    <location>
        <begin position="13"/>
        <end position="18"/>
    </location>
    <ligand>
        <name>FAD</name>
        <dbReference type="ChEBI" id="CHEBI:57692"/>
    </ligand>
</feature>
<comment type="subunit">
    <text evidence="10 12">Homodimer. Heterotetramer of two MnmE and two MnmG subunits.</text>
</comment>
<dbReference type="AlphaFoldDB" id="A0A4P7BWW6"/>
<name>A0A4P7BWW6_9GAMM</name>
<gene>
    <name evidence="12 14" type="primary">mnmG</name>
    <name evidence="12" type="synonym">gidA</name>
    <name evidence="14" type="ORF">E3U44_04130</name>
</gene>
<dbReference type="FunFam" id="1.10.10.1800:FF:000001">
    <property type="entry name" value="tRNA uridine 5-carboxymethylaminomethyl modification enzyme MnmG"/>
    <property type="match status" value="1"/>
</dbReference>
<evidence type="ECO:0000313" key="15">
    <source>
        <dbReference type="Proteomes" id="UP000294325"/>
    </source>
</evidence>
<dbReference type="GO" id="GO:0050660">
    <property type="term" value="F:flavin adenine dinucleotide binding"/>
    <property type="evidence" value="ECO:0007669"/>
    <property type="project" value="UniProtKB-UniRule"/>
</dbReference>
<dbReference type="GO" id="GO:0002098">
    <property type="term" value="P:tRNA wobble uridine modification"/>
    <property type="evidence" value="ECO:0007669"/>
    <property type="project" value="InterPro"/>
</dbReference>
<dbReference type="PANTHER" id="PTHR11806">
    <property type="entry name" value="GLUCOSE INHIBITED DIVISION PROTEIN A"/>
    <property type="match status" value="1"/>
</dbReference>
<dbReference type="RefSeq" id="WP_134356797.1">
    <property type="nucleotide sequence ID" value="NZ_CP038033.1"/>
</dbReference>
<dbReference type="Gene3D" id="3.50.50.60">
    <property type="entry name" value="FAD/NAD(P)-binding domain"/>
    <property type="match status" value="2"/>
</dbReference>
<dbReference type="PANTHER" id="PTHR11806:SF0">
    <property type="entry name" value="PROTEIN MTO1 HOMOLOG, MITOCHONDRIAL"/>
    <property type="match status" value="1"/>
</dbReference>